<protein>
    <recommendedName>
        <fullName evidence="4">Non-specific lipid-transfer protein</fullName>
    </recommendedName>
</protein>
<keyword evidence="8" id="KW-1185">Reference proteome</keyword>
<accession>A0A118JXP3</accession>
<reference evidence="7 8" key="1">
    <citation type="journal article" date="2016" name="Sci. Rep.">
        <title>The genome sequence of the outbreeding globe artichoke constructed de novo incorporating a phase-aware low-pass sequencing strategy of F1 progeny.</title>
        <authorList>
            <person name="Scaglione D."/>
            <person name="Reyes-Chin-Wo S."/>
            <person name="Acquadro A."/>
            <person name="Froenicke L."/>
            <person name="Portis E."/>
            <person name="Beitel C."/>
            <person name="Tirone M."/>
            <person name="Mauro R."/>
            <person name="Lo Monaco A."/>
            <person name="Mauromicale G."/>
            <person name="Faccioli P."/>
            <person name="Cattivelli L."/>
            <person name="Rieseberg L."/>
            <person name="Michelmore R."/>
            <person name="Lanteri S."/>
        </authorList>
    </citation>
    <scope>NUCLEOTIDE SEQUENCE [LARGE SCALE GENOMIC DNA]</scope>
    <source>
        <strain evidence="7">2C</strain>
    </source>
</reference>
<dbReference type="SMART" id="SM00499">
    <property type="entry name" value="AAI"/>
    <property type="match status" value="1"/>
</dbReference>
<evidence type="ECO:0000259" key="6">
    <source>
        <dbReference type="SMART" id="SM00499"/>
    </source>
</evidence>
<feature type="signal peptide" evidence="5">
    <location>
        <begin position="1"/>
        <end position="25"/>
    </location>
</feature>
<dbReference type="OMA" id="QGICECL"/>
<dbReference type="GO" id="GO:0008289">
    <property type="term" value="F:lipid binding"/>
    <property type="evidence" value="ECO:0007669"/>
    <property type="project" value="UniProtKB-KW"/>
</dbReference>
<keyword evidence="3 4" id="KW-0446">Lipid-binding</keyword>
<dbReference type="STRING" id="59895.A0A118JXP3"/>
<evidence type="ECO:0000313" key="7">
    <source>
        <dbReference type="EMBL" id="KVH97286.1"/>
    </source>
</evidence>
<feature type="chain" id="PRO_5007159788" description="Non-specific lipid-transfer protein" evidence="5">
    <location>
        <begin position="26"/>
        <end position="114"/>
    </location>
</feature>
<dbReference type="InterPro" id="IPR000528">
    <property type="entry name" value="Plant_nsLTP"/>
</dbReference>
<dbReference type="CDD" id="cd01960">
    <property type="entry name" value="nsLTP1"/>
    <property type="match status" value="1"/>
</dbReference>
<dbReference type="Gramene" id="KVH97286">
    <property type="protein sequence ID" value="KVH97286"/>
    <property type="gene ID" value="Ccrd_000607"/>
</dbReference>
<evidence type="ECO:0000313" key="8">
    <source>
        <dbReference type="Proteomes" id="UP000243975"/>
    </source>
</evidence>
<evidence type="ECO:0000256" key="4">
    <source>
        <dbReference type="RuleBase" id="RU000628"/>
    </source>
</evidence>
<comment type="caution">
    <text evidence="7">The sequence shown here is derived from an EMBL/GenBank/DDBJ whole genome shotgun (WGS) entry which is preliminary data.</text>
</comment>
<dbReference type="InterPro" id="IPR036312">
    <property type="entry name" value="Bifun_inhib/LTP/seed_sf"/>
</dbReference>
<evidence type="ECO:0000256" key="1">
    <source>
        <dbReference type="ARBA" id="ARBA00009748"/>
    </source>
</evidence>
<keyword evidence="5" id="KW-0732">Signal</keyword>
<dbReference type="EMBL" id="LEKV01003841">
    <property type="protein sequence ID" value="KVH97286.1"/>
    <property type="molecule type" value="Genomic_DNA"/>
</dbReference>
<dbReference type="Gene3D" id="1.10.110.10">
    <property type="entry name" value="Plant lipid-transfer and hydrophobic proteins"/>
    <property type="match status" value="1"/>
</dbReference>
<evidence type="ECO:0000256" key="5">
    <source>
        <dbReference type="SAM" id="SignalP"/>
    </source>
</evidence>
<comment type="similarity">
    <text evidence="1 4">Belongs to the plant LTP family.</text>
</comment>
<dbReference type="Proteomes" id="UP000243975">
    <property type="component" value="Unassembled WGS sequence"/>
</dbReference>
<dbReference type="AlphaFoldDB" id="A0A118JXP3"/>
<gene>
    <name evidence="7" type="ORF">Ccrd_000607</name>
</gene>
<dbReference type="SUPFAM" id="SSF47699">
    <property type="entry name" value="Bifunctional inhibitor/lipid-transfer protein/seed storage 2S albumin"/>
    <property type="match status" value="1"/>
</dbReference>
<proteinExistence type="inferred from homology"/>
<dbReference type="PANTHER" id="PTHR33076">
    <property type="entry name" value="NON-SPECIFIC LIPID-TRANSFER PROTEIN 2-RELATED"/>
    <property type="match status" value="1"/>
</dbReference>
<organism evidence="7 8">
    <name type="scientific">Cynara cardunculus var. scolymus</name>
    <name type="common">Globe artichoke</name>
    <name type="synonym">Cynara scolymus</name>
    <dbReference type="NCBI Taxonomy" id="59895"/>
    <lineage>
        <taxon>Eukaryota</taxon>
        <taxon>Viridiplantae</taxon>
        <taxon>Streptophyta</taxon>
        <taxon>Embryophyta</taxon>
        <taxon>Tracheophyta</taxon>
        <taxon>Spermatophyta</taxon>
        <taxon>Magnoliopsida</taxon>
        <taxon>eudicotyledons</taxon>
        <taxon>Gunneridae</taxon>
        <taxon>Pentapetalae</taxon>
        <taxon>asterids</taxon>
        <taxon>campanulids</taxon>
        <taxon>Asterales</taxon>
        <taxon>Asteraceae</taxon>
        <taxon>Carduoideae</taxon>
        <taxon>Cardueae</taxon>
        <taxon>Carduinae</taxon>
        <taxon>Cynara</taxon>
    </lineage>
</organism>
<dbReference type="GO" id="GO:0006869">
    <property type="term" value="P:lipid transport"/>
    <property type="evidence" value="ECO:0007669"/>
    <property type="project" value="InterPro"/>
</dbReference>
<keyword evidence="2 4" id="KW-0813">Transport</keyword>
<dbReference type="PRINTS" id="PR00382">
    <property type="entry name" value="LIPIDTRNSFER"/>
</dbReference>
<evidence type="ECO:0000256" key="2">
    <source>
        <dbReference type="ARBA" id="ARBA00022448"/>
    </source>
</evidence>
<dbReference type="InterPro" id="IPR016140">
    <property type="entry name" value="Bifunc_inhib/LTP/seed_store"/>
</dbReference>
<dbReference type="Pfam" id="PF00234">
    <property type="entry name" value="Tryp_alpha_amyl"/>
    <property type="match status" value="1"/>
</dbReference>
<sequence>MDCFRLLWSVAIGLLLVSRRPVVYAAPSCTWVMPMLAPCLGYINGQEPSSLCCSAVESIKAMEKTKSDRMAICNCVKQATRLISYNPKRLPLLPKKCGVDLKFPPIGHDYDCKK</sequence>
<name>A0A118JXP3_CYNCS</name>
<comment type="function">
    <text evidence="4">Plant non-specific lipid-transfer proteins transfer phospholipids as well as galactolipids across membranes. May play a role in wax or cutin deposition in the cell walls of expanding epidermal cells and certain secretory tissues.</text>
</comment>
<feature type="domain" description="Bifunctional inhibitor/plant lipid transfer protein/seed storage helical" evidence="6">
    <location>
        <begin position="29"/>
        <end position="112"/>
    </location>
</feature>
<evidence type="ECO:0000256" key="3">
    <source>
        <dbReference type="ARBA" id="ARBA00023121"/>
    </source>
</evidence>